<reference evidence="2" key="1">
    <citation type="submission" date="2016-11" db="UniProtKB">
        <authorList>
            <consortium name="WormBaseParasite"/>
        </authorList>
    </citation>
    <scope>IDENTIFICATION</scope>
    <source>
        <strain evidence="2">KR3021</strain>
    </source>
</reference>
<name>A0AC35TUP4_9BILA</name>
<protein>
    <submittedName>
        <fullName evidence="2">Phospholipase A(2)</fullName>
    </submittedName>
</protein>
<evidence type="ECO:0000313" key="1">
    <source>
        <dbReference type="Proteomes" id="UP000095286"/>
    </source>
</evidence>
<evidence type="ECO:0000313" key="2">
    <source>
        <dbReference type="WBParaSite" id="RSKR_0000477650.1"/>
    </source>
</evidence>
<dbReference type="WBParaSite" id="RSKR_0000477650.1">
    <property type="protein sequence ID" value="RSKR_0000477650.1"/>
    <property type="gene ID" value="RSKR_0000477650"/>
</dbReference>
<proteinExistence type="predicted"/>
<organism evidence="1 2">
    <name type="scientific">Rhabditophanes sp. KR3021</name>
    <dbReference type="NCBI Taxonomy" id="114890"/>
    <lineage>
        <taxon>Eukaryota</taxon>
        <taxon>Metazoa</taxon>
        <taxon>Ecdysozoa</taxon>
        <taxon>Nematoda</taxon>
        <taxon>Chromadorea</taxon>
        <taxon>Rhabditida</taxon>
        <taxon>Tylenchina</taxon>
        <taxon>Panagrolaimomorpha</taxon>
        <taxon>Strongyloidoidea</taxon>
        <taxon>Alloionematidae</taxon>
        <taxon>Rhabditophanes</taxon>
    </lineage>
</organism>
<accession>A0AC35TUP4</accession>
<sequence>MIVRATFYITCIILFLLIAMALIAFFTFPSFTTIKDARQVWSCGTEGSNTIFAYQSAKNRCPEGISKYILIKILAGFNDCCVHHDRCYQNQLGRTYCDKAFCNCCRNNLGPNKNNEMCLTISKTFCNLVTTMGVSAYKNSEITPHHNQGRANFFDRKFLDSFLGLFKFVFS</sequence>
<dbReference type="Proteomes" id="UP000095286">
    <property type="component" value="Unplaced"/>
</dbReference>